<keyword evidence="9" id="KW-0732">Signal</keyword>
<evidence type="ECO:0000256" key="15">
    <source>
        <dbReference type="ARBA" id="ARBA00030478"/>
    </source>
</evidence>
<comment type="subcellular location">
    <subcellularLocation>
        <location evidence="3">Lysosome</location>
    </subcellularLocation>
</comment>
<evidence type="ECO:0000256" key="16">
    <source>
        <dbReference type="ARBA" id="ARBA00032952"/>
    </source>
</evidence>
<evidence type="ECO:0000256" key="3">
    <source>
        <dbReference type="ARBA" id="ARBA00004371"/>
    </source>
</evidence>
<comment type="caution">
    <text evidence="19">The sequence shown here is derived from an EMBL/GenBank/DDBJ whole genome shotgun (WGS) entry which is preliminary data.</text>
</comment>
<evidence type="ECO:0000256" key="7">
    <source>
        <dbReference type="ARBA" id="ARBA00019527"/>
    </source>
</evidence>
<dbReference type="Proteomes" id="UP001209878">
    <property type="component" value="Unassembled WGS sequence"/>
</dbReference>
<dbReference type="InterPro" id="IPR050738">
    <property type="entry name" value="Sulfatase"/>
</dbReference>
<protein>
    <recommendedName>
        <fullName evidence="7">N-acetylgalactosamine-6-sulfatase</fullName>
        <ecNumber evidence="6">3.1.6.4</ecNumber>
    </recommendedName>
    <alternativeName>
        <fullName evidence="17">Chondroitinsulfatase</fullName>
    </alternativeName>
    <alternativeName>
        <fullName evidence="15">Galactose-6-sulfate sulfatase</fullName>
    </alternativeName>
    <alternativeName>
        <fullName evidence="16">N-acetylgalactosamine-6-sulfate sulfatase</fullName>
    </alternativeName>
</protein>
<evidence type="ECO:0000256" key="17">
    <source>
        <dbReference type="ARBA" id="ARBA00033059"/>
    </source>
</evidence>
<keyword evidence="11" id="KW-0106">Calcium</keyword>
<evidence type="ECO:0000256" key="5">
    <source>
        <dbReference type="ARBA" id="ARBA00011738"/>
    </source>
</evidence>
<dbReference type="Gene3D" id="3.40.720.10">
    <property type="entry name" value="Alkaline Phosphatase, subunit A"/>
    <property type="match status" value="1"/>
</dbReference>
<evidence type="ECO:0000256" key="12">
    <source>
        <dbReference type="ARBA" id="ARBA00023157"/>
    </source>
</evidence>
<dbReference type="AlphaFoldDB" id="A0AAD9P6N0"/>
<dbReference type="GO" id="GO:0005764">
    <property type="term" value="C:lysosome"/>
    <property type="evidence" value="ECO:0007669"/>
    <property type="project" value="UniProtKB-SubCell"/>
</dbReference>
<evidence type="ECO:0000256" key="14">
    <source>
        <dbReference type="ARBA" id="ARBA00023228"/>
    </source>
</evidence>
<evidence type="ECO:0000256" key="4">
    <source>
        <dbReference type="ARBA" id="ARBA00008779"/>
    </source>
</evidence>
<dbReference type="PANTHER" id="PTHR42693:SF47">
    <property type="entry name" value="N-ACETYLGALACTOSAMINE-6-SULFATASE"/>
    <property type="match status" value="1"/>
</dbReference>
<dbReference type="GO" id="GO:0046872">
    <property type="term" value="F:metal ion binding"/>
    <property type="evidence" value="ECO:0007669"/>
    <property type="project" value="UniProtKB-KW"/>
</dbReference>
<evidence type="ECO:0000256" key="10">
    <source>
        <dbReference type="ARBA" id="ARBA00022801"/>
    </source>
</evidence>
<proteinExistence type="inferred from homology"/>
<keyword evidence="8" id="KW-0479">Metal-binding</keyword>
<evidence type="ECO:0000259" key="18">
    <source>
        <dbReference type="Pfam" id="PF00884"/>
    </source>
</evidence>
<dbReference type="GO" id="GO:0004065">
    <property type="term" value="F:arylsulfatase activity"/>
    <property type="evidence" value="ECO:0007669"/>
    <property type="project" value="TreeGrafter"/>
</dbReference>
<dbReference type="GO" id="GO:0043890">
    <property type="term" value="F:N-acetylgalactosamine-6-sulfatase activity"/>
    <property type="evidence" value="ECO:0007669"/>
    <property type="project" value="UniProtKB-EC"/>
</dbReference>
<evidence type="ECO:0000256" key="8">
    <source>
        <dbReference type="ARBA" id="ARBA00022723"/>
    </source>
</evidence>
<name>A0AAD9P6N0_RIDPI</name>
<keyword evidence="14" id="KW-0458">Lysosome</keyword>
<dbReference type="EMBL" id="JAODUO010000117">
    <property type="protein sequence ID" value="KAK2188996.1"/>
    <property type="molecule type" value="Genomic_DNA"/>
</dbReference>
<evidence type="ECO:0000256" key="13">
    <source>
        <dbReference type="ARBA" id="ARBA00023180"/>
    </source>
</evidence>
<dbReference type="InterPro" id="IPR000917">
    <property type="entry name" value="Sulfatase_N"/>
</dbReference>
<keyword evidence="13" id="KW-0325">Glycoprotein</keyword>
<evidence type="ECO:0000256" key="6">
    <source>
        <dbReference type="ARBA" id="ARBA00012117"/>
    </source>
</evidence>
<keyword evidence="12" id="KW-1015">Disulfide bond</keyword>
<sequence>MGWGDLGVNGEPSMETPNLDQMAREGMLLTDFYSASPLCSPSRAAMLSGRLPIRNGFYSDNAFGRNAYTPQVIVGGISPTELLLPELLQQNGYRNKIIGKWHLGHQPEYHPLKHGFHEWFGSPNCHFGPMDDKTVPNIPVYRDTDMVGRYYEDFQINRRTGESNLTQLYIQEAVTFLEKQANSGRPFFLYWAVDATHDPVYASRKFLGTSARGRYGDAVRELDYGVGEILKQVSKLGLANNTFVFFSSDNGAAKISGPRGGSNGPFLCGKETTFEGGMREPAIGWWPGKIQPQQISHQLGSLMDIFTTLLDFAGIAKPKDRHLDGTSLASVLVNNTQFDRPLFYYRGNALMAVRYGPYKAHLWTWATPEHLLKTTCGFCPGQDVINVTTSQQVDHSDTPILFHLGRDPGEKFMIKPSSPEYQNVMPGLKAIVATHKAQLVRGKPQLNWCDNAVQNWAPPGCEKLNKCLKGPPSKPFKCDWDH</sequence>
<dbReference type="Gene3D" id="3.30.1120.10">
    <property type="match status" value="1"/>
</dbReference>
<evidence type="ECO:0000256" key="1">
    <source>
        <dbReference type="ARBA" id="ARBA00000027"/>
    </source>
</evidence>
<dbReference type="InterPro" id="IPR017850">
    <property type="entry name" value="Alkaline_phosphatase_core_sf"/>
</dbReference>
<dbReference type="Pfam" id="PF00884">
    <property type="entry name" value="Sulfatase"/>
    <property type="match status" value="1"/>
</dbReference>
<evidence type="ECO:0000313" key="20">
    <source>
        <dbReference type="Proteomes" id="UP001209878"/>
    </source>
</evidence>
<reference evidence="19" key="1">
    <citation type="journal article" date="2023" name="Mol. Biol. Evol.">
        <title>Third-Generation Sequencing Reveals the Adaptive Role of the Epigenome in Three Deep-Sea Polychaetes.</title>
        <authorList>
            <person name="Perez M."/>
            <person name="Aroh O."/>
            <person name="Sun Y."/>
            <person name="Lan Y."/>
            <person name="Juniper S.K."/>
            <person name="Young C.R."/>
            <person name="Angers B."/>
            <person name="Qian P.Y."/>
        </authorList>
    </citation>
    <scope>NUCLEOTIDE SEQUENCE</scope>
    <source>
        <strain evidence="19">R07B-5</strain>
    </source>
</reference>
<comment type="cofactor">
    <cofactor evidence="2">
        <name>Ca(2+)</name>
        <dbReference type="ChEBI" id="CHEBI:29108"/>
    </cofactor>
</comment>
<comment type="catalytic activity">
    <reaction evidence="1">
        <text>Hydrolysis of the 6-sulfate groups of the N-acetyl-D-galactosamine 6-sulfate units of chondroitin sulfate and of the D-galactose 6-sulfate units of keratan sulfate.</text>
        <dbReference type="EC" id="3.1.6.4"/>
    </reaction>
</comment>
<comment type="subunit">
    <text evidence="5">Homodimer.</text>
</comment>
<evidence type="ECO:0000256" key="2">
    <source>
        <dbReference type="ARBA" id="ARBA00001913"/>
    </source>
</evidence>
<dbReference type="PANTHER" id="PTHR42693">
    <property type="entry name" value="ARYLSULFATASE FAMILY MEMBER"/>
    <property type="match status" value="1"/>
</dbReference>
<evidence type="ECO:0000313" key="19">
    <source>
        <dbReference type="EMBL" id="KAK2188996.1"/>
    </source>
</evidence>
<accession>A0AAD9P6N0</accession>
<evidence type="ECO:0000256" key="11">
    <source>
        <dbReference type="ARBA" id="ARBA00022837"/>
    </source>
</evidence>
<gene>
    <name evidence="19" type="ORF">NP493_118g03014</name>
</gene>
<dbReference type="EC" id="3.1.6.4" evidence="6"/>
<feature type="domain" description="Sulfatase N-terminal" evidence="18">
    <location>
        <begin position="1"/>
        <end position="315"/>
    </location>
</feature>
<keyword evidence="10" id="KW-0378">Hydrolase</keyword>
<keyword evidence="20" id="KW-1185">Reference proteome</keyword>
<dbReference type="Pfam" id="PF14707">
    <property type="entry name" value="Sulfatase_C"/>
    <property type="match status" value="1"/>
</dbReference>
<organism evidence="19 20">
    <name type="scientific">Ridgeia piscesae</name>
    <name type="common">Tubeworm</name>
    <dbReference type="NCBI Taxonomy" id="27915"/>
    <lineage>
        <taxon>Eukaryota</taxon>
        <taxon>Metazoa</taxon>
        <taxon>Spiralia</taxon>
        <taxon>Lophotrochozoa</taxon>
        <taxon>Annelida</taxon>
        <taxon>Polychaeta</taxon>
        <taxon>Sedentaria</taxon>
        <taxon>Canalipalpata</taxon>
        <taxon>Sabellida</taxon>
        <taxon>Siboglinidae</taxon>
        <taxon>Ridgeia</taxon>
    </lineage>
</organism>
<evidence type="ECO:0000256" key="9">
    <source>
        <dbReference type="ARBA" id="ARBA00022729"/>
    </source>
</evidence>
<dbReference type="FunFam" id="3.40.720.10:FF:000021">
    <property type="entry name" value="Galactosamine (N-acetyl)-6-sulfatase"/>
    <property type="match status" value="1"/>
</dbReference>
<dbReference type="SUPFAM" id="SSF53649">
    <property type="entry name" value="Alkaline phosphatase-like"/>
    <property type="match status" value="1"/>
</dbReference>
<comment type="similarity">
    <text evidence="4">Belongs to the sulfatase family.</text>
</comment>